<evidence type="ECO:0000259" key="1">
    <source>
        <dbReference type="Pfam" id="PF25794"/>
    </source>
</evidence>
<feature type="domain" description="Sacsin/Nov" evidence="1">
    <location>
        <begin position="13"/>
        <end position="243"/>
    </location>
</feature>
<evidence type="ECO:0000313" key="3">
    <source>
        <dbReference type="Proteomes" id="UP000244722"/>
    </source>
</evidence>
<dbReference type="Gene3D" id="3.30.565.10">
    <property type="entry name" value="Histidine kinase-like ATPase, C-terminal domain"/>
    <property type="match status" value="1"/>
</dbReference>
<evidence type="ECO:0000313" key="2">
    <source>
        <dbReference type="EMBL" id="PUU73112.1"/>
    </source>
</evidence>
<protein>
    <recommendedName>
        <fullName evidence="1">Sacsin/Nov domain-containing protein</fullName>
    </recommendedName>
</protein>
<feature type="domain" description="Sacsin/Nov" evidence="1">
    <location>
        <begin position="1338"/>
        <end position="1438"/>
    </location>
</feature>
<dbReference type="InterPro" id="IPR052972">
    <property type="entry name" value="Sacsin_chaperone_reg"/>
</dbReference>
<sequence>MPIAPIRNNGQEQSLTALLRNIINEYPAGGGVLRELCQNADDAGADTVEFVLDTRQYPTENLLHRDLAKFQGISLLAYNNKRFAQKDFESLMRIGDSGKAKDLTSTGKFGRGFNSVYNWTDNPSILSGTSLLLLDPHKAWSSDIGFPGGPLYNFVANSDEPEIKNHLAAFDRFLGSYNTAFEGTIIRLPLRSEDQAIRSEIVEDHMSTSRKDIEDVFQLFANELVESLLFLRNLRSITLKINDRIFAKAESIVPNERKNDRGENPVNEGYRQVFVEQSKDHYESDFMMEIRILGNAEAGTAPPRPTKIKYAISHYLRKSTEDKSLQKWARNHKLFPWIAIANPLDKTPNFDGRLFTTLPLPIQTKHHAHIHGIFSITPDRSNIHSGGDTTMSANSATRLGAQWNQWLLQECAPHAWARNLEFIRSENFSPGWDFWPAGKQGEGGNMLWMGILGKVFKKVVEDGYELLPTLSGVVKSANKVAFTLDIPEDLHFSLRDAGAPIVFPPEDRRTEIRALDHKKMGLEFLSPSTGRYHLTTIKNSDALLHLDMKPRMVLLDYVLSDCQVQDFKNCEAPLIPLSDDTFRGFEMPASQDDRIFIARDETEEALFQKSRERTVKTSALPEKSWAILVKHIAEIQKHTRIKAWTVEDAAQYCSSYEFNGVTEPAPVVKIDKPKFNDFIELFWKWISKAQHREAGGSTSVNALKDLWLIPLGNQMFQRIGSTSEYPVLDVSANKGIGSFLKQAESALANRITPEIMYLYTGDGFPQTTKTLQELGIIKDYDDRASLMKWLEVTLKVFISKLDYGEKTELIRHLFDLSRDCSASERLCMELTIRKLPIFQEANYSSPKKRPWISIANEDPNSPITYVGVENLPITLDTPQHIFIDTRYHELKGLVSNLQLFKCPSPSEILGDHVVPRISETGTPNDKRREGFIKFALDNFKSLSAEACSALSTKEIVPVSAKKLRRPKDTVSGKYGATLYFKEEKRCAIRSFDKEYHNALVSLGMLEDITDEVILERIRSYSSSGHSHSDINDKVYTLFSHSKPPPQPLSKEYMELCWIPATNSKGKPGLFSALQCRSQSFRSLCNYSMPVMEFPISQGWEKWLGWDGELTVEKMNKQLQGAKERHDHLSLAHLVEYWYKIYLSGKLWGTVDAELRLDSQEWIPGSSGRFFSPAEVFFTGAKHLPPYYDTVCLRFIMGKPNVRQFLIHVGVKPSPTFDQLKELQDRIATEGPLSAQDLEVALYIVEQIAIQHSWGQDRDLISYFKAPDQDGVMRTLSELTTSGSDASISLRNRPTLHPRISESTIRELGLPTVEDRILASLNDPCFEQDFSQTQSPKAVIRDTLQRYSVESTFSEYLANAEDCMDEEGKTATRIDWMIDHSTNYPTEKLITPELKAVQGKALFCYNDGVFTNKDFRSIIDVGIGSKSQDFSKIGKFGKGALTM</sequence>
<dbReference type="STRING" id="42251.A0A2T6ZC89"/>
<gene>
    <name evidence="2" type="ORF">B9Z19DRAFT_1005975</name>
</gene>
<dbReference type="SUPFAM" id="SSF55874">
    <property type="entry name" value="ATPase domain of HSP90 chaperone/DNA topoisomerase II/histidine kinase"/>
    <property type="match status" value="1"/>
</dbReference>
<proteinExistence type="predicted"/>
<dbReference type="Pfam" id="PF25794">
    <property type="entry name" value="SACS"/>
    <property type="match status" value="2"/>
</dbReference>
<name>A0A2T6ZC89_TUBBO</name>
<dbReference type="EMBL" id="NESQ01000411">
    <property type="protein sequence ID" value="PUU73112.1"/>
    <property type="molecule type" value="Genomic_DNA"/>
</dbReference>
<dbReference type="PANTHER" id="PTHR15600">
    <property type="entry name" value="SACSIN"/>
    <property type="match status" value="1"/>
</dbReference>
<dbReference type="PANTHER" id="PTHR15600:SF42">
    <property type="entry name" value="SACSIN"/>
    <property type="match status" value="1"/>
</dbReference>
<dbReference type="GO" id="GO:0030544">
    <property type="term" value="F:Hsp70 protein binding"/>
    <property type="evidence" value="ECO:0007669"/>
    <property type="project" value="TreeGrafter"/>
</dbReference>
<comment type="caution">
    <text evidence="2">The sequence shown here is derived from an EMBL/GenBank/DDBJ whole genome shotgun (WGS) entry which is preliminary data.</text>
</comment>
<dbReference type="Proteomes" id="UP000244722">
    <property type="component" value="Unassembled WGS sequence"/>
</dbReference>
<dbReference type="InterPro" id="IPR036890">
    <property type="entry name" value="HATPase_C_sf"/>
</dbReference>
<keyword evidence="3" id="KW-1185">Reference proteome</keyword>
<reference evidence="2 3" key="1">
    <citation type="submission" date="2017-04" db="EMBL/GenBank/DDBJ databases">
        <title>Draft genome sequence of Tuber borchii Vittad., a whitish edible truffle.</title>
        <authorList>
            <consortium name="DOE Joint Genome Institute"/>
            <person name="Murat C."/>
            <person name="Kuo A."/>
            <person name="Barry K.W."/>
            <person name="Clum A."/>
            <person name="Dockter R.B."/>
            <person name="Fauchery L."/>
            <person name="Iotti M."/>
            <person name="Kohler A."/>
            <person name="Labutti K."/>
            <person name="Lindquist E.A."/>
            <person name="Lipzen A."/>
            <person name="Ohm R.A."/>
            <person name="Wang M."/>
            <person name="Grigoriev I.V."/>
            <person name="Zambonelli A."/>
            <person name="Martin F.M."/>
        </authorList>
    </citation>
    <scope>NUCLEOTIDE SEQUENCE [LARGE SCALE GENOMIC DNA]</scope>
    <source>
        <strain evidence="2 3">Tbo3840</strain>
    </source>
</reference>
<dbReference type="OrthoDB" id="1262810at2759"/>
<accession>A0A2T6ZC89</accession>
<organism evidence="2 3">
    <name type="scientific">Tuber borchii</name>
    <name type="common">White truffle</name>
    <dbReference type="NCBI Taxonomy" id="42251"/>
    <lineage>
        <taxon>Eukaryota</taxon>
        <taxon>Fungi</taxon>
        <taxon>Dikarya</taxon>
        <taxon>Ascomycota</taxon>
        <taxon>Pezizomycotina</taxon>
        <taxon>Pezizomycetes</taxon>
        <taxon>Pezizales</taxon>
        <taxon>Tuberaceae</taxon>
        <taxon>Tuber</taxon>
    </lineage>
</organism>
<dbReference type="InterPro" id="IPR058210">
    <property type="entry name" value="SACS/Nov_dom"/>
</dbReference>
<dbReference type="NCBIfam" id="NF047352">
    <property type="entry name" value="P_loop_sacsin"/>
    <property type="match status" value="1"/>
</dbReference>